<dbReference type="AlphaFoldDB" id="A0A6J5TYA1"/>
<evidence type="ECO:0000313" key="1">
    <source>
        <dbReference type="EMBL" id="CAB4269046.1"/>
    </source>
</evidence>
<reference evidence="1 3" key="2">
    <citation type="submission" date="2020-05" db="EMBL/GenBank/DDBJ databases">
        <authorList>
            <person name="Campoy J."/>
            <person name="Schneeberger K."/>
            <person name="Spophaly S."/>
        </authorList>
    </citation>
    <scope>NUCLEOTIDE SEQUENCE [LARGE SCALE GENOMIC DNA]</scope>
    <source>
        <strain evidence="1">PruArmRojPasFocal</strain>
    </source>
</reference>
<protein>
    <submittedName>
        <fullName evidence="1">Uncharacterized protein</fullName>
    </submittedName>
</protein>
<dbReference type="EMBL" id="CAEKKB010000002">
    <property type="protein sequence ID" value="CAB4299424.1"/>
    <property type="molecule type" value="Genomic_DNA"/>
</dbReference>
<dbReference type="Proteomes" id="UP000507245">
    <property type="component" value="Unassembled WGS sequence"/>
</dbReference>
<evidence type="ECO:0000313" key="4">
    <source>
        <dbReference type="Proteomes" id="UP000507245"/>
    </source>
</evidence>
<organism evidence="1 3">
    <name type="scientific">Prunus armeniaca</name>
    <name type="common">Apricot</name>
    <name type="synonym">Armeniaca vulgaris</name>
    <dbReference type="NCBI Taxonomy" id="36596"/>
    <lineage>
        <taxon>Eukaryota</taxon>
        <taxon>Viridiplantae</taxon>
        <taxon>Streptophyta</taxon>
        <taxon>Embryophyta</taxon>
        <taxon>Tracheophyta</taxon>
        <taxon>Spermatophyta</taxon>
        <taxon>Magnoliopsida</taxon>
        <taxon>eudicotyledons</taxon>
        <taxon>Gunneridae</taxon>
        <taxon>Pentapetalae</taxon>
        <taxon>rosids</taxon>
        <taxon>fabids</taxon>
        <taxon>Rosales</taxon>
        <taxon>Rosaceae</taxon>
        <taxon>Amygdaloideae</taxon>
        <taxon>Amygdaleae</taxon>
        <taxon>Prunus</taxon>
    </lineage>
</organism>
<dbReference type="EMBL" id="CAEKDK010000002">
    <property type="protein sequence ID" value="CAB4269046.1"/>
    <property type="molecule type" value="Genomic_DNA"/>
</dbReference>
<evidence type="ECO:0000313" key="2">
    <source>
        <dbReference type="EMBL" id="CAB4299424.1"/>
    </source>
</evidence>
<reference evidence="4" key="1">
    <citation type="journal article" date="2020" name="Genome Biol.">
        <title>Gamete binning: chromosome-level and haplotype-resolved genome assembly enabled by high-throughput single-cell sequencing of gamete genomes.</title>
        <authorList>
            <person name="Campoy J.A."/>
            <person name="Sun H."/>
            <person name="Goel M."/>
            <person name="Jiao W.-B."/>
            <person name="Folz-Donahue K."/>
            <person name="Wang N."/>
            <person name="Rubio M."/>
            <person name="Liu C."/>
            <person name="Kukat C."/>
            <person name="Ruiz D."/>
            <person name="Huettel B."/>
            <person name="Schneeberger K."/>
        </authorList>
    </citation>
    <scope>NUCLEOTIDE SEQUENCE [LARGE SCALE GENOMIC DNA]</scope>
    <source>
        <strain evidence="4">cv. Rojo Pasion</strain>
    </source>
</reference>
<sequence>MFDCFTEESALYTDEPKKVEAEGRLETVQNANMPSTHSPEVIGVGPSFESCGFDVLPPCNVNESVSCNFVTMENPPASNGVETLPIMDCFAEESMFLVNDNGKNEELNNLEHLGNATPHFNTSNIYEDLGDLENLGRVGEVGYNFCSEPDSRSHFLELYDLDQPQHPNLFF</sequence>
<evidence type="ECO:0000313" key="3">
    <source>
        <dbReference type="Proteomes" id="UP000507222"/>
    </source>
</evidence>
<name>A0A6J5TYA1_PRUAR</name>
<accession>A0A6J5TYA1</accession>
<keyword evidence="4" id="KW-1185">Reference proteome</keyword>
<gene>
    <name evidence="1" type="ORF">CURHAP_LOCUS14110</name>
    <name evidence="2" type="ORF">ORAREDHAP_LOCUS13675</name>
</gene>
<proteinExistence type="predicted"/>
<dbReference type="Proteomes" id="UP000507222">
    <property type="component" value="Unassembled WGS sequence"/>
</dbReference>